<organism evidence="1 2">
    <name type="scientific">Natrinema versiforme JCM 10478</name>
    <dbReference type="NCBI Taxonomy" id="1227496"/>
    <lineage>
        <taxon>Archaea</taxon>
        <taxon>Methanobacteriati</taxon>
        <taxon>Methanobacteriota</taxon>
        <taxon>Stenosarchaea group</taxon>
        <taxon>Halobacteria</taxon>
        <taxon>Halobacteriales</taxon>
        <taxon>Natrialbaceae</taxon>
        <taxon>Natrinema</taxon>
    </lineage>
</organism>
<proteinExistence type="predicted"/>
<name>L9Y5B0_9EURY</name>
<dbReference type="AlphaFoldDB" id="L9Y5B0"/>
<keyword evidence="2" id="KW-1185">Reference proteome</keyword>
<comment type="caution">
    <text evidence="1">The sequence shown here is derived from an EMBL/GenBank/DDBJ whole genome shotgun (WGS) entry which is preliminary data.</text>
</comment>
<protein>
    <submittedName>
        <fullName evidence="1">Uncharacterized protein</fullName>
    </submittedName>
</protein>
<evidence type="ECO:0000313" key="1">
    <source>
        <dbReference type="EMBL" id="ELY68912.1"/>
    </source>
</evidence>
<evidence type="ECO:0000313" key="2">
    <source>
        <dbReference type="Proteomes" id="UP000011632"/>
    </source>
</evidence>
<accession>L9Y5B0</accession>
<dbReference type="STRING" id="1227496.C489_06083"/>
<dbReference type="PATRIC" id="fig|1227496.3.peg.1227"/>
<dbReference type="EMBL" id="AOID01000019">
    <property type="protein sequence ID" value="ELY68912.1"/>
    <property type="molecule type" value="Genomic_DNA"/>
</dbReference>
<dbReference type="Proteomes" id="UP000011632">
    <property type="component" value="Unassembled WGS sequence"/>
</dbReference>
<sequence>MVSGDTVLRCHDRTTGWQWFYDVCEGEPRRYHEVDDYDGVAVPETIIAETLALENVRWYSVSRTYLEVWRGETR</sequence>
<gene>
    <name evidence="1" type="ORF">C489_06083</name>
</gene>
<reference evidence="1 2" key="1">
    <citation type="journal article" date="2014" name="PLoS Genet.">
        <title>Phylogenetically driven sequencing of extremely halophilic archaea reveals strategies for static and dynamic osmo-response.</title>
        <authorList>
            <person name="Becker E.A."/>
            <person name="Seitzer P.M."/>
            <person name="Tritt A."/>
            <person name="Larsen D."/>
            <person name="Krusor M."/>
            <person name="Yao A.I."/>
            <person name="Wu D."/>
            <person name="Madern D."/>
            <person name="Eisen J.A."/>
            <person name="Darling A.E."/>
            <person name="Facciotti M.T."/>
        </authorList>
    </citation>
    <scope>NUCLEOTIDE SEQUENCE [LARGE SCALE GENOMIC DNA]</scope>
    <source>
        <strain evidence="1 2">JCM 10478</strain>
    </source>
</reference>